<comment type="pathway">
    <text evidence="2 11">Cofactor biosynthesis; NAD(+) biosynthesis; deamido-NAD(+) from nicotinate D-ribonucleotide: step 1/1.</text>
</comment>
<proteinExistence type="inferred from homology"/>
<dbReference type="NCBIfam" id="TIGR00482">
    <property type="entry name" value="nicotinate (nicotinamide) nucleotide adenylyltransferase"/>
    <property type="match status" value="1"/>
</dbReference>
<comment type="caution">
    <text evidence="13">The sequence shown here is derived from an EMBL/GenBank/DDBJ whole genome shotgun (WGS) entry which is preliminary data.</text>
</comment>
<keyword evidence="6 11" id="KW-0548">Nucleotidyltransferase</keyword>
<dbReference type="HAMAP" id="MF_00244">
    <property type="entry name" value="NaMN_adenylyltr"/>
    <property type="match status" value="1"/>
</dbReference>
<dbReference type="InterPro" id="IPR014729">
    <property type="entry name" value="Rossmann-like_a/b/a_fold"/>
</dbReference>
<evidence type="ECO:0000256" key="5">
    <source>
        <dbReference type="ARBA" id="ARBA00022679"/>
    </source>
</evidence>
<dbReference type="GO" id="GO:0004515">
    <property type="term" value="F:nicotinate-nucleotide adenylyltransferase activity"/>
    <property type="evidence" value="ECO:0007669"/>
    <property type="project" value="UniProtKB-UniRule"/>
</dbReference>
<accession>A0A4R3MTC5</accession>
<evidence type="ECO:0000256" key="4">
    <source>
        <dbReference type="ARBA" id="ARBA00022642"/>
    </source>
</evidence>
<keyword evidence="14" id="KW-1185">Reference proteome</keyword>
<evidence type="ECO:0000256" key="11">
    <source>
        <dbReference type="HAMAP-Rule" id="MF_00244"/>
    </source>
</evidence>
<comment type="catalytic activity">
    <reaction evidence="10 11">
        <text>nicotinate beta-D-ribonucleotide + ATP + H(+) = deamido-NAD(+) + diphosphate</text>
        <dbReference type="Rhea" id="RHEA:22860"/>
        <dbReference type="ChEBI" id="CHEBI:15378"/>
        <dbReference type="ChEBI" id="CHEBI:30616"/>
        <dbReference type="ChEBI" id="CHEBI:33019"/>
        <dbReference type="ChEBI" id="CHEBI:57502"/>
        <dbReference type="ChEBI" id="CHEBI:58437"/>
        <dbReference type="EC" id="2.7.7.18"/>
    </reaction>
</comment>
<evidence type="ECO:0000259" key="12">
    <source>
        <dbReference type="Pfam" id="PF01467"/>
    </source>
</evidence>
<dbReference type="EC" id="2.7.7.18" evidence="11"/>
<sequence length="230" mass="25219">MSSGASVNPDHAHRIMIGVLGGTFDPIHFGHLRPALDCLQALALEQVRFIPLNVAVHRPQPLAPSTQRLAMLEAAIADQPGFVADPRELARPGGSYTYDTLLSLRTELGAERPLCLLIGADAFAGFLAWYRPLEILDLAHLVVMRRPGHGSIRDPLLRNLYLERGSDAPASLSARPAGHILFQDVTQIEMSSTRVRQLIGRGLSPRYLTPDPVLALIEQAGLYRSQKTQR</sequence>
<dbReference type="NCBIfam" id="TIGR00125">
    <property type="entry name" value="cyt_tran_rel"/>
    <property type="match status" value="1"/>
</dbReference>
<keyword evidence="9 11" id="KW-0520">NAD</keyword>
<dbReference type="GO" id="GO:0005524">
    <property type="term" value="F:ATP binding"/>
    <property type="evidence" value="ECO:0007669"/>
    <property type="project" value="UniProtKB-KW"/>
</dbReference>
<evidence type="ECO:0000256" key="9">
    <source>
        <dbReference type="ARBA" id="ARBA00023027"/>
    </source>
</evidence>
<gene>
    <name evidence="11" type="primary">nadD</name>
    <name evidence="13" type="ORF">EDC35_11249</name>
</gene>
<dbReference type="NCBIfam" id="NF000839">
    <property type="entry name" value="PRK00071.1-1"/>
    <property type="match status" value="1"/>
</dbReference>
<dbReference type="PANTHER" id="PTHR39321:SF3">
    <property type="entry name" value="PHOSPHOPANTETHEINE ADENYLYLTRANSFERASE"/>
    <property type="match status" value="1"/>
</dbReference>
<evidence type="ECO:0000256" key="3">
    <source>
        <dbReference type="ARBA" id="ARBA00009014"/>
    </source>
</evidence>
<dbReference type="PANTHER" id="PTHR39321">
    <property type="entry name" value="NICOTINATE-NUCLEOTIDE ADENYLYLTRANSFERASE-RELATED"/>
    <property type="match status" value="1"/>
</dbReference>
<dbReference type="InterPro" id="IPR005248">
    <property type="entry name" value="NadD/NMNAT"/>
</dbReference>
<dbReference type="AlphaFoldDB" id="A0A4R3MTC5"/>
<dbReference type="Proteomes" id="UP000295717">
    <property type="component" value="Unassembled WGS sequence"/>
</dbReference>
<dbReference type="InterPro" id="IPR004821">
    <property type="entry name" value="Cyt_trans-like"/>
</dbReference>
<reference evidence="13 14" key="1">
    <citation type="submission" date="2019-03" db="EMBL/GenBank/DDBJ databases">
        <title>Genomic Encyclopedia of Type Strains, Phase IV (KMG-IV): sequencing the most valuable type-strain genomes for metagenomic binning, comparative biology and taxonomic classification.</title>
        <authorList>
            <person name="Goeker M."/>
        </authorList>
    </citation>
    <scope>NUCLEOTIDE SEQUENCE [LARGE SCALE GENOMIC DNA]</scope>
    <source>
        <strain evidence="13 14">DSM 13587</strain>
    </source>
</reference>
<dbReference type="GO" id="GO:0009435">
    <property type="term" value="P:NAD+ biosynthetic process"/>
    <property type="evidence" value="ECO:0007669"/>
    <property type="project" value="UniProtKB-UniRule"/>
</dbReference>
<evidence type="ECO:0000256" key="1">
    <source>
        <dbReference type="ARBA" id="ARBA00002324"/>
    </source>
</evidence>
<dbReference type="EMBL" id="SMAO01000012">
    <property type="protein sequence ID" value="TCT18726.1"/>
    <property type="molecule type" value="Genomic_DNA"/>
</dbReference>
<dbReference type="Gene3D" id="3.40.50.620">
    <property type="entry name" value="HUPs"/>
    <property type="match status" value="1"/>
</dbReference>
<name>A0A4R3MTC5_9GAMM</name>
<keyword evidence="4 11" id="KW-0662">Pyridine nucleotide biosynthesis</keyword>
<evidence type="ECO:0000256" key="10">
    <source>
        <dbReference type="ARBA" id="ARBA00048721"/>
    </source>
</evidence>
<dbReference type="CDD" id="cd02165">
    <property type="entry name" value="NMNAT"/>
    <property type="match status" value="1"/>
</dbReference>
<organism evidence="13 14">
    <name type="scientific">Thiobaca trueperi</name>
    <dbReference type="NCBI Taxonomy" id="127458"/>
    <lineage>
        <taxon>Bacteria</taxon>
        <taxon>Pseudomonadati</taxon>
        <taxon>Pseudomonadota</taxon>
        <taxon>Gammaproteobacteria</taxon>
        <taxon>Chromatiales</taxon>
        <taxon>Chromatiaceae</taxon>
        <taxon>Thiobaca</taxon>
    </lineage>
</organism>
<evidence type="ECO:0000256" key="8">
    <source>
        <dbReference type="ARBA" id="ARBA00022840"/>
    </source>
</evidence>
<comment type="similarity">
    <text evidence="3 11">Belongs to the NadD family.</text>
</comment>
<evidence type="ECO:0000256" key="2">
    <source>
        <dbReference type="ARBA" id="ARBA00005019"/>
    </source>
</evidence>
<feature type="domain" description="Cytidyltransferase-like" evidence="12">
    <location>
        <begin position="19"/>
        <end position="197"/>
    </location>
</feature>
<evidence type="ECO:0000256" key="6">
    <source>
        <dbReference type="ARBA" id="ARBA00022695"/>
    </source>
</evidence>
<dbReference type="SUPFAM" id="SSF52374">
    <property type="entry name" value="Nucleotidylyl transferase"/>
    <property type="match status" value="1"/>
</dbReference>
<keyword evidence="7 11" id="KW-0547">Nucleotide-binding</keyword>
<dbReference type="Pfam" id="PF01467">
    <property type="entry name" value="CTP_transf_like"/>
    <property type="match status" value="1"/>
</dbReference>
<evidence type="ECO:0000313" key="14">
    <source>
        <dbReference type="Proteomes" id="UP000295717"/>
    </source>
</evidence>
<keyword evidence="5 11" id="KW-0808">Transferase</keyword>
<evidence type="ECO:0000313" key="13">
    <source>
        <dbReference type="EMBL" id="TCT18726.1"/>
    </source>
</evidence>
<comment type="function">
    <text evidence="1 11">Catalyzes the reversible adenylation of nicotinate mononucleotide (NaMN) to nicotinic acid adenine dinucleotide (NaAD).</text>
</comment>
<keyword evidence="8 11" id="KW-0067">ATP-binding</keyword>
<evidence type="ECO:0000256" key="7">
    <source>
        <dbReference type="ARBA" id="ARBA00022741"/>
    </source>
</evidence>
<dbReference type="UniPathway" id="UPA00253">
    <property type="reaction ID" value="UER00332"/>
</dbReference>
<protein>
    <recommendedName>
        <fullName evidence="11">Probable nicotinate-nucleotide adenylyltransferase</fullName>
        <ecNumber evidence="11">2.7.7.18</ecNumber>
    </recommendedName>
    <alternativeName>
        <fullName evidence="11">Deamido-NAD(+) diphosphorylase</fullName>
    </alternativeName>
    <alternativeName>
        <fullName evidence="11">Deamido-NAD(+) pyrophosphorylase</fullName>
    </alternativeName>
    <alternativeName>
        <fullName evidence="11">Nicotinate mononucleotide adenylyltransferase</fullName>
        <shortName evidence="11">NaMN adenylyltransferase</shortName>
    </alternativeName>
</protein>